<comment type="caution">
    <text evidence="2">The sequence shown here is derived from an EMBL/GenBank/DDBJ whole genome shotgun (WGS) entry which is preliminary data.</text>
</comment>
<organism evidence="2 3">
    <name type="scientific">Methanolapillus africanus</name>
    <dbReference type="NCBI Taxonomy" id="3028297"/>
    <lineage>
        <taxon>Archaea</taxon>
        <taxon>Methanobacteriati</taxon>
        <taxon>Methanobacteriota</taxon>
        <taxon>Stenosarchaea group</taxon>
        <taxon>Methanomicrobia</taxon>
        <taxon>Methanosarcinales</taxon>
        <taxon>Methanosarcinaceae</taxon>
        <taxon>Methanolapillus</taxon>
    </lineage>
</organism>
<gene>
    <name evidence="2" type="ORF">MsAg5_13260</name>
</gene>
<feature type="compositionally biased region" description="Basic and acidic residues" evidence="1">
    <location>
        <begin position="152"/>
        <end position="166"/>
    </location>
</feature>
<accession>A0AAE4MIZ6</accession>
<dbReference type="AlphaFoldDB" id="A0AAE4MIZ6"/>
<evidence type="ECO:0000313" key="2">
    <source>
        <dbReference type="EMBL" id="MDV0447435.1"/>
    </source>
</evidence>
<dbReference type="Proteomes" id="UP001271789">
    <property type="component" value="Unassembled WGS sequence"/>
</dbReference>
<keyword evidence="3" id="KW-1185">Reference proteome</keyword>
<feature type="compositionally biased region" description="Polar residues" evidence="1">
    <location>
        <begin position="140"/>
        <end position="151"/>
    </location>
</feature>
<name>A0AAE4MIZ6_9EURY</name>
<feature type="region of interest" description="Disordered" evidence="1">
    <location>
        <begin position="134"/>
        <end position="166"/>
    </location>
</feature>
<proteinExistence type="predicted"/>
<sequence length="166" mass="19782">MMEPLTNIKIPDFQVFGKIRDLIYHDGPLLSHLISPTGEDYIFYWANVNEKYNKWIVFQTNQHQMNNYLNKIISLRTLMLNCCHGIAYSIDIDNDIEQHNVFAFDINTINPEYLPTEDSFYEFEIREYPTQAKKTKVHEYSQNKSENVQIKETNEKYDQDSENDKK</sequence>
<protein>
    <submittedName>
        <fullName evidence="2">Uncharacterized protein</fullName>
    </submittedName>
</protein>
<reference evidence="2" key="1">
    <citation type="submission" date="2023-06" db="EMBL/GenBank/DDBJ databases">
        <title>Genome sequence of Methanosarcinaceae archaeon Ag5.</title>
        <authorList>
            <person name="Protasov E."/>
            <person name="Platt K."/>
            <person name="Poehlein A."/>
            <person name="Daniel R."/>
            <person name="Brune A."/>
        </authorList>
    </citation>
    <scope>NUCLEOTIDE SEQUENCE</scope>
    <source>
        <strain evidence="2">Ag5</strain>
    </source>
</reference>
<dbReference type="EMBL" id="JAWDKD010000019">
    <property type="protein sequence ID" value="MDV0447435.1"/>
    <property type="molecule type" value="Genomic_DNA"/>
</dbReference>
<evidence type="ECO:0000256" key="1">
    <source>
        <dbReference type="SAM" id="MobiDB-lite"/>
    </source>
</evidence>
<evidence type="ECO:0000313" key="3">
    <source>
        <dbReference type="Proteomes" id="UP001271789"/>
    </source>
</evidence>